<dbReference type="InterPro" id="IPR001179">
    <property type="entry name" value="PPIase_FKBP_dom"/>
</dbReference>
<evidence type="ECO:0000256" key="2">
    <source>
        <dbReference type="ARBA" id="ARBA00005464"/>
    </source>
</evidence>
<evidence type="ECO:0000313" key="15">
    <source>
        <dbReference type="Proteomes" id="UP001626536"/>
    </source>
</evidence>
<comment type="similarity">
    <text evidence="2 10 12">Belongs to the FKBP-type PPIase family. Tig subfamily.</text>
</comment>
<dbReference type="PANTHER" id="PTHR30560:SF3">
    <property type="entry name" value="TRIGGER FACTOR-LIKE PROTEIN TIG, CHLOROPLASTIC"/>
    <property type="match status" value="1"/>
</dbReference>
<dbReference type="InterPro" id="IPR027304">
    <property type="entry name" value="Trigger_fact/SurA_dom_sf"/>
</dbReference>
<keyword evidence="6 10" id="KW-0143">Chaperone</keyword>
<proteinExistence type="inferred from homology"/>
<dbReference type="InterPro" id="IPR008880">
    <property type="entry name" value="Trigger_fac_C"/>
</dbReference>
<dbReference type="Gene3D" id="1.10.3120.10">
    <property type="entry name" value="Trigger factor, C-terminal domain"/>
    <property type="match status" value="1"/>
</dbReference>
<protein>
    <recommendedName>
        <fullName evidence="4 10">Trigger factor</fullName>
        <shortName evidence="10">TF</shortName>
        <ecNumber evidence="3 10">5.2.1.8</ecNumber>
    </recommendedName>
    <alternativeName>
        <fullName evidence="9 10">PPIase</fullName>
    </alternativeName>
</protein>
<organism evidence="14 15">
    <name type="scientific">Methylocapsa polymorpha</name>
    <dbReference type="NCBI Taxonomy" id="3080828"/>
    <lineage>
        <taxon>Bacteria</taxon>
        <taxon>Pseudomonadati</taxon>
        <taxon>Pseudomonadota</taxon>
        <taxon>Alphaproteobacteria</taxon>
        <taxon>Hyphomicrobiales</taxon>
        <taxon>Beijerinckiaceae</taxon>
        <taxon>Methylocapsa</taxon>
    </lineage>
</organism>
<comment type="catalytic activity">
    <reaction evidence="1 10 11">
        <text>[protein]-peptidylproline (omega=180) = [protein]-peptidylproline (omega=0)</text>
        <dbReference type="Rhea" id="RHEA:16237"/>
        <dbReference type="Rhea" id="RHEA-COMP:10747"/>
        <dbReference type="Rhea" id="RHEA-COMP:10748"/>
        <dbReference type="ChEBI" id="CHEBI:83833"/>
        <dbReference type="ChEBI" id="CHEBI:83834"/>
        <dbReference type="EC" id="5.2.1.8"/>
    </reaction>
</comment>
<accession>A0ABZ0HMC9</accession>
<evidence type="ECO:0000256" key="7">
    <source>
        <dbReference type="ARBA" id="ARBA00023235"/>
    </source>
</evidence>
<evidence type="ECO:0000256" key="3">
    <source>
        <dbReference type="ARBA" id="ARBA00013194"/>
    </source>
</evidence>
<dbReference type="InterPro" id="IPR046357">
    <property type="entry name" value="PPIase_dom_sf"/>
</dbReference>
<keyword evidence="10 12" id="KW-0131">Cell cycle</keyword>
<evidence type="ECO:0000256" key="5">
    <source>
        <dbReference type="ARBA" id="ARBA00023110"/>
    </source>
</evidence>
<evidence type="ECO:0000256" key="1">
    <source>
        <dbReference type="ARBA" id="ARBA00000971"/>
    </source>
</evidence>
<dbReference type="Pfam" id="PF05697">
    <property type="entry name" value="Trigger_N"/>
    <property type="match status" value="1"/>
</dbReference>
<dbReference type="SUPFAM" id="SSF102735">
    <property type="entry name" value="Trigger factor ribosome-binding domain"/>
    <property type="match status" value="1"/>
</dbReference>
<feature type="domain" description="PPIase FKBP-type" evidence="13">
    <location>
        <begin position="172"/>
        <end position="267"/>
    </location>
</feature>
<dbReference type="InterPro" id="IPR005215">
    <property type="entry name" value="Trig_fac"/>
</dbReference>
<name>A0ABZ0HMC9_9HYPH</name>
<dbReference type="Gene3D" id="3.30.70.1050">
    <property type="entry name" value="Trigger factor ribosome-binding domain"/>
    <property type="match status" value="1"/>
</dbReference>
<dbReference type="Gene3D" id="3.10.50.40">
    <property type="match status" value="1"/>
</dbReference>
<dbReference type="SUPFAM" id="SSF54534">
    <property type="entry name" value="FKBP-like"/>
    <property type="match status" value="1"/>
</dbReference>
<comment type="subcellular location">
    <subcellularLocation>
        <location evidence="10">Cytoplasm</location>
    </subcellularLocation>
    <text evidence="10">About half TF is bound to the ribosome near the polypeptide exit tunnel while the other half is free in the cytoplasm.</text>
</comment>
<evidence type="ECO:0000256" key="10">
    <source>
        <dbReference type="HAMAP-Rule" id="MF_00303"/>
    </source>
</evidence>
<dbReference type="PIRSF" id="PIRSF003095">
    <property type="entry name" value="Trigger_factor"/>
    <property type="match status" value="1"/>
</dbReference>
<dbReference type="Pfam" id="PF00254">
    <property type="entry name" value="FKBP_C"/>
    <property type="match status" value="1"/>
</dbReference>
<dbReference type="RefSeq" id="WP_407337887.1">
    <property type="nucleotide sequence ID" value="NZ_CP136862.1"/>
</dbReference>
<evidence type="ECO:0000256" key="6">
    <source>
        <dbReference type="ARBA" id="ARBA00023186"/>
    </source>
</evidence>
<evidence type="ECO:0000256" key="9">
    <source>
        <dbReference type="ARBA" id="ARBA00029986"/>
    </source>
</evidence>
<keyword evidence="5 10" id="KW-0697">Rotamase</keyword>
<evidence type="ECO:0000313" key="14">
    <source>
        <dbReference type="EMBL" id="WOJ88452.1"/>
    </source>
</evidence>
<reference evidence="14 15" key="1">
    <citation type="submission" date="2023-10" db="EMBL/GenBank/DDBJ databases">
        <title>Novel methanotroph of the genus Methylocapsa from a subarctic wetland.</title>
        <authorList>
            <person name="Belova S.E."/>
            <person name="Oshkin I.Y."/>
            <person name="Miroshnikov K."/>
            <person name="Dedysh S.N."/>
        </authorList>
    </citation>
    <scope>NUCLEOTIDE SEQUENCE [LARGE SCALE GENOMIC DNA]</scope>
    <source>
        <strain evidence="14 15">RX1</strain>
    </source>
</reference>
<dbReference type="HAMAP" id="MF_00303">
    <property type="entry name" value="Trigger_factor_Tig"/>
    <property type="match status" value="1"/>
</dbReference>
<comment type="domain">
    <text evidence="10">Consists of 3 domains; the N-terminus binds the ribosome, the middle domain has PPIase activity, while the C-terminus has intrinsic chaperone activity on its own.</text>
</comment>
<dbReference type="InterPro" id="IPR037041">
    <property type="entry name" value="Trigger_fac_C_sf"/>
</dbReference>
<dbReference type="SUPFAM" id="SSF109998">
    <property type="entry name" value="Triger factor/SurA peptide-binding domain-like"/>
    <property type="match status" value="1"/>
</dbReference>
<keyword evidence="10" id="KW-0963">Cytoplasm</keyword>
<evidence type="ECO:0000256" key="11">
    <source>
        <dbReference type="PROSITE-ProRule" id="PRU00277"/>
    </source>
</evidence>
<dbReference type="EMBL" id="CP136862">
    <property type="protein sequence ID" value="WOJ88452.1"/>
    <property type="molecule type" value="Genomic_DNA"/>
</dbReference>
<dbReference type="InterPro" id="IPR036611">
    <property type="entry name" value="Trigger_fac_ribosome-bd_sf"/>
</dbReference>
<gene>
    <name evidence="10 14" type="primary">tig</name>
    <name evidence="14" type="ORF">RZS28_11505</name>
</gene>
<keyword evidence="15" id="KW-1185">Reference proteome</keyword>
<evidence type="ECO:0000259" key="13">
    <source>
        <dbReference type="PROSITE" id="PS50059"/>
    </source>
</evidence>
<dbReference type="PROSITE" id="PS50059">
    <property type="entry name" value="FKBP_PPIASE"/>
    <property type="match status" value="1"/>
</dbReference>
<keyword evidence="7 10" id="KW-0413">Isomerase</keyword>
<dbReference type="GO" id="GO:0003755">
    <property type="term" value="F:peptidyl-prolyl cis-trans isomerase activity"/>
    <property type="evidence" value="ECO:0007669"/>
    <property type="project" value="UniProtKB-EC"/>
</dbReference>
<comment type="function">
    <text evidence="8 10">Involved in protein export. Acts as a chaperone by maintaining the newly synthesized protein in an open conformation. Functions as a peptidyl-prolyl cis-trans isomerase.</text>
</comment>
<evidence type="ECO:0000256" key="4">
    <source>
        <dbReference type="ARBA" id="ARBA00016902"/>
    </source>
</evidence>
<dbReference type="Pfam" id="PF05698">
    <property type="entry name" value="Trigger_C"/>
    <property type="match status" value="1"/>
</dbReference>
<sequence>MQVTETLAQGLKREFKVVLPAADLATRLEGQLAEVQAKARINGFRPGKVPVAHLKRLYGRSIMADVVQEAVNEAHRKIVEDNALRLALEPKIDFAGEKDELEKAFEAQADFAFTVALELLPKIEVGGFDDIEIERLVADVGEAEIDEVLNRLAEQNRTYAAKEGDAAIAENGDKVTLDFVGKIDGEPFEGGAGQDVDVVLGSGRFIPGFEAQVEGMKIGESRTLSLTFPENYASAALAGKAAAFDVTLKSVAAPAEVKIDDDLAKAFGLEDLAKLKDSIRSNIERDYDAASRRKWKRALLDALDKKYAFDLPEGLVAQEFDTVWRKVEAEQSRSGRSYEDEGTTEEAARSDYQKIAERRVRLGLLLAEIGEKAGVKISDEEVSQALIERARSFPGQEKIVWDYYRKNPQALAEIRAPLFEEKVVDHIIGLIKVTDKKVSKDDLLKIADEDAEEAEDEASPV</sequence>
<dbReference type="EC" id="5.2.1.8" evidence="3 10"/>
<keyword evidence="10 12" id="KW-0132">Cell division</keyword>
<dbReference type="Proteomes" id="UP001626536">
    <property type="component" value="Chromosome"/>
</dbReference>
<evidence type="ECO:0000256" key="12">
    <source>
        <dbReference type="RuleBase" id="RU003914"/>
    </source>
</evidence>
<dbReference type="PANTHER" id="PTHR30560">
    <property type="entry name" value="TRIGGER FACTOR CHAPERONE AND PEPTIDYL-PROLYL CIS/TRANS ISOMERASE"/>
    <property type="match status" value="1"/>
</dbReference>
<dbReference type="InterPro" id="IPR008881">
    <property type="entry name" value="Trigger_fac_ribosome-bd_bac"/>
</dbReference>
<evidence type="ECO:0000256" key="8">
    <source>
        <dbReference type="ARBA" id="ARBA00024849"/>
    </source>
</evidence>
<dbReference type="NCBIfam" id="TIGR00115">
    <property type="entry name" value="tig"/>
    <property type="match status" value="1"/>
</dbReference>